<dbReference type="Pfam" id="PF10316">
    <property type="entry name" value="7TM_GPCR_Srbc"/>
    <property type="match status" value="1"/>
</dbReference>
<evidence type="ECO:0000313" key="3">
    <source>
        <dbReference type="Proteomes" id="UP001432027"/>
    </source>
</evidence>
<gene>
    <name evidence="2" type="ORF">PENTCL1PPCAC_24594</name>
</gene>
<organism evidence="2 3">
    <name type="scientific">Pristionchus entomophagus</name>
    <dbReference type="NCBI Taxonomy" id="358040"/>
    <lineage>
        <taxon>Eukaryota</taxon>
        <taxon>Metazoa</taxon>
        <taxon>Ecdysozoa</taxon>
        <taxon>Nematoda</taxon>
        <taxon>Chromadorea</taxon>
        <taxon>Rhabditida</taxon>
        <taxon>Rhabditina</taxon>
        <taxon>Diplogasteromorpha</taxon>
        <taxon>Diplogasteroidea</taxon>
        <taxon>Neodiplogasteridae</taxon>
        <taxon>Pristionchus</taxon>
    </lineage>
</organism>
<keyword evidence="3" id="KW-1185">Reference proteome</keyword>
<dbReference type="Gene3D" id="1.20.1070.10">
    <property type="entry name" value="Rhodopsin 7-helix transmembrane proteins"/>
    <property type="match status" value="1"/>
</dbReference>
<evidence type="ECO:0008006" key="4">
    <source>
        <dbReference type="Google" id="ProtNLM"/>
    </source>
</evidence>
<dbReference type="AlphaFoldDB" id="A0AAV5U6G0"/>
<feature type="transmembrane region" description="Helical" evidence="1">
    <location>
        <begin position="6"/>
        <end position="28"/>
    </location>
</feature>
<keyword evidence="1" id="KW-0812">Transmembrane</keyword>
<dbReference type="InterPro" id="IPR047130">
    <property type="entry name" value="7TM_GPCR_Srsx_nematod"/>
</dbReference>
<dbReference type="InterPro" id="IPR019420">
    <property type="entry name" value="7TM_GPCR_serpentine_rcpt_Srbc"/>
</dbReference>
<comment type="caution">
    <text evidence="2">The sequence shown here is derived from an EMBL/GenBank/DDBJ whole genome shotgun (WGS) entry which is preliminary data.</text>
</comment>
<dbReference type="Proteomes" id="UP001432027">
    <property type="component" value="Unassembled WGS sequence"/>
</dbReference>
<feature type="transmembrane region" description="Helical" evidence="1">
    <location>
        <begin position="40"/>
        <end position="63"/>
    </location>
</feature>
<proteinExistence type="predicted"/>
<accession>A0AAV5U6G0</accession>
<evidence type="ECO:0000313" key="2">
    <source>
        <dbReference type="EMBL" id="GMT02420.1"/>
    </source>
</evidence>
<reference evidence="2" key="1">
    <citation type="submission" date="2023-10" db="EMBL/GenBank/DDBJ databases">
        <title>Genome assembly of Pristionchus species.</title>
        <authorList>
            <person name="Yoshida K."/>
            <person name="Sommer R.J."/>
        </authorList>
    </citation>
    <scope>NUCLEOTIDE SEQUENCE</scope>
    <source>
        <strain evidence="2">RS0144</strain>
    </source>
</reference>
<feature type="transmembrane region" description="Helical" evidence="1">
    <location>
        <begin position="83"/>
        <end position="106"/>
    </location>
</feature>
<keyword evidence="1" id="KW-0472">Membrane</keyword>
<dbReference type="EMBL" id="BTSX01000005">
    <property type="protein sequence ID" value="GMT02420.1"/>
    <property type="molecule type" value="Genomic_DNA"/>
</dbReference>
<evidence type="ECO:0000256" key="1">
    <source>
        <dbReference type="SAM" id="Phobius"/>
    </source>
</evidence>
<feature type="non-terminal residue" evidence="2">
    <location>
        <position position="1"/>
    </location>
</feature>
<feature type="transmembrane region" description="Helical" evidence="1">
    <location>
        <begin position="118"/>
        <end position="138"/>
    </location>
</feature>
<feature type="transmembrane region" description="Helical" evidence="1">
    <location>
        <begin position="213"/>
        <end position="234"/>
    </location>
</feature>
<keyword evidence="1" id="KW-1133">Transmembrane helix</keyword>
<name>A0AAV5U6G0_9BILA</name>
<feature type="transmembrane region" description="Helical" evidence="1">
    <location>
        <begin position="246"/>
        <end position="266"/>
    </location>
</feature>
<dbReference type="SUPFAM" id="SSF81321">
    <property type="entry name" value="Family A G protein-coupled receptor-like"/>
    <property type="match status" value="1"/>
</dbReference>
<dbReference type="PANTHER" id="PTHR23360">
    <property type="entry name" value="G-PROTEIN COUPLED RECEPTORS FAMILY 1 PROFILE DOMAIN-CONTAINING PROTEIN-RELATED"/>
    <property type="match status" value="1"/>
</dbReference>
<sequence>TMILQFSLYIIEGSVILLVNGLLVYSMLRKGTIRHKYAILVPRFITDTLVGLAAVTAGTTTLRSRTHCMLMPWNILFVWSDPMSANVQLAISIDRLISMLAPIAYYKRPITIQMTQTSLWHFAWTVVAIAGWTTTLLTSNPTPTLSPLCWFGSSVIRQLTDTILYTRIVGSTLAVALYIIVFIVSRKHMKKMAGLLSTDERALKKGRQLTQTMLISCIATFSLYVVPIIVEVIWGDNEHELIADFIAIYSQLSTGLNPLVHALIVITRHADITESILQVCIM</sequence>
<protein>
    <recommendedName>
        <fullName evidence="4">G protein-coupled receptor</fullName>
    </recommendedName>
</protein>
<feature type="transmembrane region" description="Helical" evidence="1">
    <location>
        <begin position="164"/>
        <end position="184"/>
    </location>
</feature>